<organism evidence="2">
    <name type="scientific">bioreactor metagenome</name>
    <dbReference type="NCBI Taxonomy" id="1076179"/>
    <lineage>
        <taxon>unclassified sequences</taxon>
        <taxon>metagenomes</taxon>
        <taxon>ecological metagenomes</taxon>
    </lineage>
</organism>
<dbReference type="GO" id="GO:0050355">
    <property type="term" value="F:inorganic triphosphate phosphatase activity"/>
    <property type="evidence" value="ECO:0007669"/>
    <property type="project" value="InterPro"/>
</dbReference>
<evidence type="ECO:0000313" key="2">
    <source>
        <dbReference type="EMBL" id="MPL86518.1"/>
    </source>
</evidence>
<comment type="caution">
    <text evidence="2">The sequence shown here is derived from an EMBL/GenBank/DDBJ whole genome shotgun (WGS) entry which is preliminary data.</text>
</comment>
<dbReference type="InterPro" id="IPR033469">
    <property type="entry name" value="CYTH-like_dom_sf"/>
</dbReference>
<dbReference type="SUPFAM" id="SSF55154">
    <property type="entry name" value="CYTH-like phosphatases"/>
    <property type="match status" value="1"/>
</dbReference>
<protein>
    <recommendedName>
        <fullName evidence="1">CYTH domain-containing protein</fullName>
    </recommendedName>
</protein>
<dbReference type="AlphaFoldDB" id="A0A644V5A1"/>
<dbReference type="PANTHER" id="PTHR39569">
    <property type="entry name" value="INORGANIC TRIPHOSPHATASE"/>
    <property type="match status" value="1"/>
</dbReference>
<dbReference type="GO" id="GO:0046872">
    <property type="term" value="F:metal ion binding"/>
    <property type="evidence" value="ECO:0007669"/>
    <property type="project" value="TreeGrafter"/>
</dbReference>
<name>A0A644V5A1_9ZZZZ</name>
<reference evidence="2" key="1">
    <citation type="submission" date="2019-08" db="EMBL/GenBank/DDBJ databases">
        <authorList>
            <person name="Kucharzyk K."/>
            <person name="Murdoch R.W."/>
            <person name="Higgins S."/>
            <person name="Loffler F."/>
        </authorList>
    </citation>
    <scope>NUCLEOTIDE SEQUENCE</scope>
</reference>
<sequence>MSSSVEMEMKLVIARKDLNKFFAQTLIKNSIIAGSEKKLAIENYYYDTSDYKISNAGMSYRIRRTDKKLEATVKTQGEAGGGFSAREEYTVPLKKNEPILTGFANNFDNKLQTLLADEDLQVMFKIIVDREVSLLQITPDTVIEMAVDEGEILVAQRMEKIHEVELEIKSGTKADLFVFVAKLAEKLPIFIEPKSKFQRGLELLAGKKEKNKILDNKLDIDPAGNAETEFKKLIVHSISNILEKQNILRSKDNLIDVDKLLLADIKRLRALIDFIEPLLEKKDYENYKAIITEFNEPLQKLYVIKRFIKQWKSIYKNVGTMLRTNVLLERLNERREEITKNIFKQVNSGFYTAGLFKIIAQLEVTTWQGANFLQMDQFALHRLKNWHERLLGIEINNEKLQEDTAREMRKIIEVMVMVRSSTKIGRLDKETYGYLKLLYRNLKVLNFDIYGHKDILAFLQGTNSRVLYRDAGLLLGYRLSEMPKVWRKVQKSWNVLLTALKKKK</sequence>
<dbReference type="EMBL" id="VSSQ01000223">
    <property type="protein sequence ID" value="MPL86518.1"/>
    <property type="molecule type" value="Genomic_DNA"/>
</dbReference>
<accession>A0A644V5A1</accession>
<proteinExistence type="predicted"/>
<feature type="domain" description="CYTH" evidence="1">
    <location>
        <begin position="4"/>
        <end position="207"/>
    </location>
</feature>
<evidence type="ECO:0000259" key="1">
    <source>
        <dbReference type="PROSITE" id="PS51707"/>
    </source>
</evidence>
<dbReference type="Pfam" id="PF01928">
    <property type="entry name" value="CYTH"/>
    <property type="match status" value="1"/>
</dbReference>
<dbReference type="SMART" id="SM01118">
    <property type="entry name" value="CYTH"/>
    <property type="match status" value="1"/>
</dbReference>
<dbReference type="PANTHER" id="PTHR39569:SF1">
    <property type="entry name" value="INORGANIC TRIPHOSPHATASE"/>
    <property type="match status" value="1"/>
</dbReference>
<dbReference type="CDD" id="cd07756">
    <property type="entry name" value="CYTH-like_Pase_CHAD"/>
    <property type="match status" value="1"/>
</dbReference>
<dbReference type="PROSITE" id="PS51707">
    <property type="entry name" value="CYTH"/>
    <property type="match status" value="1"/>
</dbReference>
<dbReference type="Gene3D" id="2.40.320.10">
    <property type="entry name" value="Hypothetical Protein Pfu-838710-001"/>
    <property type="match status" value="1"/>
</dbReference>
<dbReference type="InterPro" id="IPR023577">
    <property type="entry name" value="CYTH_domain"/>
</dbReference>
<dbReference type="InterPro" id="IPR039013">
    <property type="entry name" value="YgiF"/>
</dbReference>
<gene>
    <name evidence="2" type="ORF">SDC9_32500</name>
</gene>